<proteinExistence type="predicted"/>
<evidence type="ECO:0000313" key="2">
    <source>
        <dbReference type="EMBL" id="QSQ28200.1"/>
    </source>
</evidence>
<name>A0ABX7PCW3_9BACT</name>
<dbReference type="PROSITE" id="PS51257">
    <property type="entry name" value="PROKAR_LIPOPROTEIN"/>
    <property type="match status" value="1"/>
</dbReference>
<feature type="chain" id="PRO_5046641183" description="Lipoprotein" evidence="1">
    <location>
        <begin position="21"/>
        <end position="98"/>
    </location>
</feature>
<sequence length="98" mass="10294">MRPSLKKSSLAVLFTTALLAGCGGAPQEGSEQQPSQTGEVSSPLYPDCDPAYYCSVPSQYVGCFDGMIMYAWATPDGGYCIERGVCASHGGPTVCPFE</sequence>
<organism evidence="2 3">
    <name type="scientific">Pyxidicoccus parkwayensis</name>
    <dbReference type="NCBI Taxonomy" id="2813578"/>
    <lineage>
        <taxon>Bacteria</taxon>
        <taxon>Pseudomonadati</taxon>
        <taxon>Myxococcota</taxon>
        <taxon>Myxococcia</taxon>
        <taxon>Myxococcales</taxon>
        <taxon>Cystobacterineae</taxon>
        <taxon>Myxococcaceae</taxon>
        <taxon>Pyxidicoccus</taxon>
    </lineage>
</organism>
<protein>
    <recommendedName>
        <fullName evidence="4">Lipoprotein</fullName>
    </recommendedName>
</protein>
<feature type="signal peptide" evidence="1">
    <location>
        <begin position="1"/>
        <end position="20"/>
    </location>
</feature>
<evidence type="ECO:0000313" key="3">
    <source>
        <dbReference type="Proteomes" id="UP000662747"/>
    </source>
</evidence>
<keyword evidence="1" id="KW-0732">Signal</keyword>
<accession>A0ABX7PCW3</accession>
<gene>
    <name evidence="2" type="ORF">JY651_21520</name>
</gene>
<evidence type="ECO:0008006" key="4">
    <source>
        <dbReference type="Google" id="ProtNLM"/>
    </source>
</evidence>
<evidence type="ECO:0000256" key="1">
    <source>
        <dbReference type="SAM" id="SignalP"/>
    </source>
</evidence>
<keyword evidence="3" id="KW-1185">Reference proteome</keyword>
<dbReference type="EMBL" id="CP071090">
    <property type="protein sequence ID" value="QSQ28200.1"/>
    <property type="molecule type" value="Genomic_DNA"/>
</dbReference>
<reference evidence="2 3" key="1">
    <citation type="submission" date="2021-02" db="EMBL/GenBank/DDBJ databases">
        <title>De Novo genome assembly of isolated myxobacteria.</title>
        <authorList>
            <person name="Stevens D.C."/>
        </authorList>
    </citation>
    <scope>NUCLEOTIDE SEQUENCE [LARGE SCALE GENOMIC DNA]</scope>
    <source>
        <strain evidence="3">SCPEA02</strain>
    </source>
</reference>
<dbReference type="Proteomes" id="UP000662747">
    <property type="component" value="Chromosome"/>
</dbReference>